<dbReference type="Proteomes" id="UP001064048">
    <property type="component" value="Chromosome 24"/>
</dbReference>
<keyword evidence="2" id="KW-1185">Reference proteome</keyword>
<reference evidence="1 2" key="1">
    <citation type="journal article" date="2022" name="Genome Biol. Evol.">
        <title>The Spruce Budworm Genome: Reconstructing the Evolutionary History of Antifreeze Proteins.</title>
        <authorList>
            <person name="Beliveau C."/>
            <person name="Gagne P."/>
            <person name="Picq S."/>
            <person name="Vernygora O."/>
            <person name="Keeling C.I."/>
            <person name="Pinkney K."/>
            <person name="Doucet D."/>
            <person name="Wen F."/>
            <person name="Johnston J.S."/>
            <person name="Maaroufi H."/>
            <person name="Boyle B."/>
            <person name="Laroche J."/>
            <person name="Dewar K."/>
            <person name="Juretic N."/>
            <person name="Blackburn G."/>
            <person name="Nisole A."/>
            <person name="Brunet B."/>
            <person name="Brandao M."/>
            <person name="Lumley L."/>
            <person name="Duan J."/>
            <person name="Quan G."/>
            <person name="Lucarotti C.J."/>
            <person name="Roe A.D."/>
            <person name="Sperling F.A.H."/>
            <person name="Levesque R.C."/>
            <person name="Cusson M."/>
        </authorList>
    </citation>
    <scope>NUCLEOTIDE SEQUENCE [LARGE SCALE GENOMIC DNA]</scope>
    <source>
        <strain evidence="1">Glfc:IPQL:Cfum</strain>
    </source>
</reference>
<dbReference type="EMBL" id="CM046124">
    <property type="protein sequence ID" value="KAI8433112.1"/>
    <property type="molecule type" value="Genomic_DNA"/>
</dbReference>
<organism evidence="1 2">
    <name type="scientific">Choristoneura fumiferana</name>
    <name type="common">Spruce budworm moth</name>
    <name type="synonym">Archips fumiferana</name>
    <dbReference type="NCBI Taxonomy" id="7141"/>
    <lineage>
        <taxon>Eukaryota</taxon>
        <taxon>Metazoa</taxon>
        <taxon>Ecdysozoa</taxon>
        <taxon>Arthropoda</taxon>
        <taxon>Hexapoda</taxon>
        <taxon>Insecta</taxon>
        <taxon>Pterygota</taxon>
        <taxon>Neoptera</taxon>
        <taxon>Endopterygota</taxon>
        <taxon>Lepidoptera</taxon>
        <taxon>Glossata</taxon>
        <taxon>Ditrysia</taxon>
        <taxon>Tortricoidea</taxon>
        <taxon>Tortricidae</taxon>
        <taxon>Tortricinae</taxon>
        <taxon>Choristoneura</taxon>
    </lineage>
</organism>
<name>A0ACC0KA50_CHOFU</name>
<sequence>MSEEQPQSDPNKRKNRKRPKNFLKNAKMYAKKGQWGRGTKMSEELYQYFLGILDAMKQGIEDSEERQSLVDNVLERTKGDELNIIGNQLGCRVVELLLPYSSPEDLERYFEVLYPELRRLCSDNFTSHVVETLLRVASDRATEHLQSEGGNNEDSEDEAPKKKAKLELKLEPKTESKYSKEHVQNCYEFALKICKYALNNLEDFVWDAYANHILRSAIKCLSGITLLPNEKPKVNMFIIDNKEKQIPPSPFIKKMVYKNVPEEYKELVKEFVKRLSVWPQFKDLAYQNITSGLLQVLLYAIKNVDKGLTRDLLKQLLNESFAPDDWVSTGNDDKKEDKIDLDNNESDAPNCSLPPVFESEPAVRLLEAALLVSKKKMYTQIYAKCFINRLSQLATMPMLNFTVQRLFDNCQIKEELEPMFDELSSKLGDLLACGNTGVVVSLAKACLRVKARQTQFLASLESALKITPENQKYFPVLCLRLLPADRVDLATLDKEYFINVHGSVILQSILDFQRPAKAVSGLLELSASELLVIFCDAKGSHVADAFCKGQFVGVKARDKMIWKLKGYYQTLALSQHGSRALERIFDAASLEQKVKIMTEMSDKSNLLNSTKFGRLVAAKLDVEGFKASQKKWEEKWKGK</sequence>
<gene>
    <name evidence="1" type="ORF">MSG28_013962</name>
</gene>
<evidence type="ECO:0000313" key="1">
    <source>
        <dbReference type="EMBL" id="KAI8433112.1"/>
    </source>
</evidence>
<proteinExistence type="predicted"/>
<comment type="caution">
    <text evidence="1">The sequence shown here is derived from an EMBL/GenBank/DDBJ whole genome shotgun (WGS) entry which is preliminary data.</text>
</comment>
<evidence type="ECO:0000313" key="2">
    <source>
        <dbReference type="Proteomes" id="UP001064048"/>
    </source>
</evidence>
<protein>
    <submittedName>
        <fullName evidence="1">Uncharacterized protein</fullName>
    </submittedName>
</protein>
<accession>A0ACC0KA50</accession>